<dbReference type="EMBL" id="UYYB01105151">
    <property type="protein sequence ID" value="VDM79443.1"/>
    <property type="molecule type" value="Genomic_DNA"/>
</dbReference>
<dbReference type="Proteomes" id="UP000270094">
    <property type="component" value="Unassembled WGS sequence"/>
</dbReference>
<protein>
    <submittedName>
        <fullName evidence="1">Uncharacterized protein</fullName>
    </submittedName>
</protein>
<evidence type="ECO:0000313" key="1">
    <source>
        <dbReference type="EMBL" id="VDM79443.1"/>
    </source>
</evidence>
<keyword evidence="2" id="KW-1185">Reference proteome</keyword>
<gene>
    <name evidence="1" type="ORF">SVUK_LOCUS14441</name>
</gene>
<sequence>MFIDSKLYAHSMSIIQKANTAATQQLYLADAATSNLQPETSQIQLLETRRPYIGKKEVSKRGKHPVLVNQLAETSYSFALEVRGEEFLSDPCDIQHVCEAKNKAEEIVTRVAYLLKKDPKCAGKKPLREWTKMIAAKENVSENGNQVDYLD</sequence>
<dbReference type="AlphaFoldDB" id="A0A3P7JFD3"/>
<accession>A0A3P7JFD3</accession>
<reference evidence="1 2" key="1">
    <citation type="submission" date="2018-11" db="EMBL/GenBank/DDBJ databases">
        <authorList>
            <consortium name="Pathogen Informatics"/>
        </authorList>
    </citation>
    <scope>NUCLEOTIDE SEQUENCE [LARGE SCALE GENOMIC DNA]</scope>
</reference>
<evidence type="ECO:0000313" key="2">
    <source>
        <dbReference type="Proteomes" id="UP000270094"/>
    </source>
</evidence>
<organism evidence="1 2">
    <name type="scientific">Strongylus vulgaris</name>
    <name type="common">Blood worm</name>
    <dbReference type="NCBI Taxonomy" id="40348"/>
    <lineage>
        <taxon>Eukaryota</taxon>
        <taxon>Metazoa</taxon>
        <taxon>Ecdysozoa</taxon>
        <taxon>Nematoda</taxon>
        <taxon>Chromadorea</taxon>
        <taxon>Rhabditida</taxon>
        <taxon>Rhabditina</taxon>
        <taxon>Rhabditomorpha</taxon>
        <taxon>Strongyloidea</taxon>
        <taxon>Strongylidae</taxon>
        <taxon>Strongylus</taxon>
    </lineage>
</organism>
<name>A0A3P7JFD3_STRVU</name>
<proteinExistence type="predicted"/>